<dbReference type="GO" id="GO:0032259">
    <property type="term" value="P:methylation"/>
    <property type="evidence" value="ECO:0007669"/>
    <property type="project" value="UniProtKB-KW"/>
</dbReference>
<dbReference type="Pfam" id="PF13649">
    <property type="entry name" value="Methyltransf_25"/>
    <property type="match status" value="1"/>
</dbReference>
<feature type="domain" description="Methyltransferase" evidence="2">
    <location>
        <begin position="75"/>
        <end position="167"/>
    </location>
</feature>
<dbReference type="EMBL" id="JBEPLM010000026">
    <property type="protein sequence ID" value="MET3597574.1"/>
    <property type="molecule type" value="Genomic_DNA"/>
</dbReference>
<dbReference type="Proteomes" id="UP001549036">
    <property type="component" value="Unassembled WGS sequence"/>
</dbReference>
<keyword evidence="4" id="KW-1185">Reference proteome</keyword>
<reference evidence="3 4" key="1">
    <citation type="submission" date="2024-06" db="EMBL/GenBank/DDBJ databases">
        <title>Genomic Encyclopedia of Type Strains, Phase IV (KMG-IV): sequencing the most valuable type-strain genomes for metagenomic binning, comparative biology and taxonomic classification.</title>
        <authorList>
            <person name="Goeker M."/>
        </authorList>
    </citation>
    <scope>NUCLEOTIDE SEQUENCE [LARGE SCALE GENOMIC DNA]</scope>
    <source>
        <strain evidence="3 4">DSM 29846</strain>
    </source>
</reference>
<dbReference type="InterPro" id="IPR041698">
    <property type="entry name" value="Methyltransf_25"/>
</dbReference>
<dbReference type="InterPro" id="IPR029063">
    <property type="entry name" value="SAM-dependent_MTases_sf"/>
</dbReference>
<evidence type="ECO:0000256" key="1">
    <source>
        <dbReference type="SAM" id="MobiDB-lite"/>
    </source>
</evidence>
<dbReference type="GO" id="GO:0008168">
    <property type="term" value="F:methyltransferase activity"/>
    <property type="evidence" value="ECO:0007669"/>
    <property type="project" value="UniProtKB-KW"/>
</dbReference>
<evidence type="ECO:0000313" key="3">
    <source>
        <dbReference type="EMBL" id="MET3597574.1"/>
    </source>
</evidence>
<dbReference type="RefSeq" id="WP_354417965.1">
    <property type="nucleotide sequence ID" value="NZ_JBEPLM010000026.1"/>
</dbReference>
<gene>
    <name evidence="3" type="ORF">ABID26_007000</name>
</gene>
<proteinExistence type="predicted"/>
<comment type="caution">
    <text evidence="3">The sequence shown here is derived from an EMBL/GenBank/DDBJ whole genome shotgun (WGS) entry which is preliminary data.</text>
</comment>
<accession>A0ABV2I3U2</accession>
<evidence type="ECO:0000259" key="2">
    <source>
        <dbReference type="Pfam" id="PF13649"/>
    </source>
</evidence>
<organism evidence="3 4">
    <name type="scientific">Mesorhizobium shonense</name>
    <dbReference type="NCBI Taxonomy" id="1209948"/>
    <lineage>
        <taxon>Bacteria</taxon>
        <taxon>Pseudomonadati</taxon>
        <taxon>Pseudomonadota</taxon>
        <taxon>Alphaproteobacteria</taxon>
        <taxon>Hyphomicrobiales</taxon>
        <taxon>Phyllobacteriaceae</taxon>
        <taxon>Mesorhizobium</taxon>
    </lineage>
</organism>
<name>A0ABV2I3U2_9HYPH</name>
<protein>
    <submittedName>
        <fullName evidence="3">SAM-dependent methyltransferase</fullName>
    </submittedName>
</protein>
<dbReference type="SUPFAM" id="SSF53335">
    <property type="entry name" value="S-adenosyl-L-methionine-dependent methyltransferases"/>
    <property type="match status" value="1"/>
</dbReference>
<evidence type="ECO:0000313" key="4">
    <source>
        <dbReference type="Proteomes" id="UP001549036"/>
    </source>
</evidence>
<feature type="region of interest" description="Disordered" evidence="1">
    <location>
        <begin position="1"/>
        <end position="20"/>
    </location>
</feature>
<keyword evidence="3" id="KW-0489">Methyltransferase</keyword>
<keyword evidence="3" id="KW-0808">Transferase</keyword>
<sequence length="231" mass="25824">MNTPHRQNAPDAGTRDRKASHDLDDAGYLARFYGEGADTYNQRNRHGYYGPVVITALAAAMQTAYLAKEREAVEILDAGCGTGLVGVQLQSLGFRQLDGFDLFDEMAEKAREIGVYRHVQGNVDLNGSLSEYPNASYDMTICCGVFVQRHVRPHGLRELARVTRPKGMVIVSTRKSYAEAALFEDEVQRLHDAGIVGLRQCLKDARYYDENAHYWVLQIPDTAAAQREEQP</sequence>
<dbReference type="CDD" id="cd02440">
    <property type="entry name" value="AdoMet_MTases"/>
    <property type="match status" value="1"/>
</dbReference>
<dbReference type="Gene3D" id="3.40.50.150">
    <property type="entry name" value="Vaccinia Virus protein VP39"/>
    <property type="match status" value="1"/>
</dbReference>